<dbReference type="InterPro" id="IPR016130">
    <property type="entry name" value="Tyr_Pase_AS"/>
</dbReference>
<evidence type="ECO:0000313" key="4">
    <source>
        <dbReference type="Proteomes" id="UP000070133"/>
    </source>
</evidence>
<accession>A0A139HER7</accession>
<dbReference type="STRING" id="321146.A0A139HER7"/>
<dbReference type="SUPFAM" id="SSF52799">
    <property type="entry name" value="(Phosphotyrosine protein) phosphatases II"/>
    <property type="match status" value="1"/>
</dbReference>
<sequence>MPSNSFDSFDGIPNFRDVAVSTASGMLSRGLLYRSAAPDDATSNDRSKLVDEYRIKTIIDLRSETEHIEAAKKSSSKVPPTPADPAQVKPYNKKDPMATLRVPGTEHKSISLNGRPYTNALLKQLSYWNVAKLFTYYSIGYRTDAISILGENVMNKRGLVGLAEDSLRYSKAEIKAVFDVLADSANYPVLLHCTQGKDRTGLTVLLVLLLLGVDQNAIEKDYLMSIEGLAADREQRLQSVRSIGLSEEFAGCPQDWVEKVSGYIQDEGGAEEYLKSCGIPSDQLSSVRSILAGGNGSASGAA</sequence>
<dbReference type="Pfam" id="PF13350">
    <property type="entry name" value="Y_phosphatase3"/>
    <property type="match status" value="1"/>
</dbReference>
<proteinExistence type="predicted"/>
<comment type="caution">
    <text evidence="3">The sequence shown here is derived from an EMBL/GenBank/DDBJ whole genome shotgun (WGS) entry which is preliminary data.</text>
</comment>
<dbReference type="InterPro" id="IPR000387">
    <property type="entry name" value="Tyr_Pase_dom"/>
</dbReference>
<name>A0A139HER7_9PEZI</name>
<dbReference type="OrthoDB" id="9988524at2759"/>
<dbReference type="PROSITE" id="PS50056">
    <property type="entry name" value="TYR_PHOSPHATASE_2"/>
    <property type="match status" value="1"/>
</dbReference>
<dbReference type="PROSITE" id="PS00383">
    <property type="entry name" value="TYR_PHOSPHATASE_1"/>
    <property type="match status" value="1"/>
</dbReference>
<dbReference type="AlphaFoldDB" id="A0A139HER7"/>
<dbReference type="PANTHER" id="PTHR31126:SF10">
    <property type="entry name" value="PROTEIN PHOSPHATASE, PUTATIVE (AFU_ORTHOLOGUE AFUA_6G06650)-RELATED"/>
    <property type="match status" value="1"/>
</dbReference>
<keyword evidence="4" id="KW-1185">Reference proteome</keyword>
<protein>
    <recommendedName>
        <fullName evidence="2">Tyrosine specific protein phosphatases domain-containing protein</fullName>
    </recommendedName>
</protein>
<reference evidence="3 4" key="1">
    <citation type="submission" date="2015-07" db="EMBL/GenBank/DDBJ databases">
        <title>Comparative genomics of the Sigatoka disease complex on banana suggests a link between parallel evolutionary changes in Pseudocercospora fijiensis and Pseudocercospora eumusae and increased virulence on the banana host.</title>
        <authorList>
            <person name="Chang T.-C."/>
            <person name="Salvucci A."/>
            <person name="Crous P.W."/>
            <person name="Stergiopoulos I."/>
        </authorList>
    </citation>
    <scope>NUCLEOTIDE SEQUENCE [LARGE SCALE GENOMIC DNA]</scope>
    <source>
        <strain evidence="3 4">CBS 114824</strain>
    </source>
</reference>
<feature type="domain" description="Tyrosine specific protein phosphatases" evidence="2">
    <location>
        <begin position="164"/>
        <end position="242"/>
    </location>
</feature>
<evidence type="ECO:0000256" key="1">
    <source>
        <dbReference type="SAM" id="MobiDB-lite"/>
    </source>
</evidence>
<dbReference type="InterPro" id="IPR029021">
    <property type="entry name" value="Prot-tyrosine_phosphatase-like"/>
</dbReference>
<evidence type="ECO:0000259" key="2">
    <source>
        <dbReference type="PROSITE" id="PS50056"/>
    </source>
</evidence>
<dbReference type="InterPro" id="IPR026893">
    <property type="entry name" value="Tyr/Ser_Pase_IphP-type"/>
</dbReference>
<organism evidence="3 4">
    <name type="scientific">Pseudocercospora eumusae</name>
    <dbReference type="NCBI Taxonomy" id="321146"/>
    <lineage>
        <taxon>Eukaryota</taxon>
        <taxon>Fungi</taxon>
        <taxon>Dikarya</taxon>
        <taxon>Ascomycota</taxon>
        <taxon>Pezizomycotina</taxon>
        <taxon>Dothideomycetes</taxon>
        <taxon>Dothideomycetidae</taxon>
        <taxon>Mycosphaerellales</taxon>
        <taxon>Mycosphaerellaceae</taxon>
        <taxon>Pseudocercospora</taxon>
    </lineage>
</organism>
<dbReference type="Gene3D" id="3.90.190.10">
    <property type="entry name" value="Protein tyrosine phosphatase superfamily"/>
    <property type="match status" value="1"/>
</dbReference>
<feature type="region of interest" description="Disordered" evidence="1">
    <location>
        <begin position="69"/>
        <end position="91"/>
    </location>
</feature>
<gene>
    <name evidence="3" type="ORF">AC578_8184</name>
</gene>
<dbReference type="GO" id="GO:0004721">
    <property type="term" value="F:phosphoprotein phosphatase activity"/>
    <property type="evidence" value="ECO:0007669"/>
    <property type="project" value="InterPro"/>
</dbReference>
<dbReference type="Proteomes" id="UP000070133">
    <property type="component" value="Unassembled WGS sequence"/>
</dbReference>
<dbReference type="EMBL" id="LFZN01000064">
    <property type="protein sequence ID" value="KXT00950.1"/>
    <property type="molecule type" value="Genomic_DNA"/>
</dbReference>
<evidence type="ECO:0000313" key="3">
    <source>
        <dbReference type="EMBL" id="KXT00950.1"/>
    </source>
</evidence>
<dbReference type="PANTHER" id="PTHR31126">
    <property type="entry name" value="TYROSINE-PROTEIN PHOSPHATASE"/>
    <property type="match status" value="1"/>
</dbReference>